<gene>
    <name evidence="3" type="ORF">PI95_007165</name>
</gene>
<keyword evidence="4" id="KW-1185">Reference proteome</keyword>
<sequence>MNQFQETETAINRDIDRVFQEVYEEIRKNYFVTGNDDLERLQSAISQYVPRMIANKKWLLLDTTLNYLTEDAIRNLEGYESKVPNSFYQQNRDFREKRKVEFQHSESKNSVLLSPDPRFVYSAVSGVGGCILGGLIGINILKLEFPILPTFAVVSAIGGAIVTYYNTTSIAMQKIEEDVMEYLQKSQTQAKEELNKTIESYSDEFNNFLKEHISV</sequence>
<accession>A0A846H6Y1</accession>
<feature type="transmembrane region" description="Helical" evidence="2">
    <location>
        <begin position="147"/>
        <end position="165"/>
    </location>
</feature>
<dbReference type="Proteomes" id="UP000031549">
    <property type="component" value="Unassembled WGS sequence"/>
</dbReference>
<evidence type="ECO:0000256" key="2">
    <source>
        <dbReference type="SAM" id="Phobius"/>
    </source>
</evidence>
<comment type="caution">
    <text evidence="3">The sequence shown here is derived from an EMBL/GenBank/DDBJ whole genome shotgun (WGS) entry which is preliminary data.</text>
</comment>
<organism evidence="3 4">
    <name type="scientific">Hassallia byssoidea VB512170</name>
    <dbReference type="NCBI Taxonomy" id="1304833"/>
    <lineage>
        <taxon>Bacteria</taxon>
        <taxon>Bacillati</taxon>
        <taxon>Cyanobacteriota</taxon>
        <taxon>Cyanophyceae</taxon>
        <taxon>Nostocales</taxon>
        <taxon>Tolypothrichaceae</taxon>
        <taxon>Hassallia</taxon>
    </lineage>
</organism>
<keyword evidence="2" id="KW-0812">Transmembrane</keyword>
<keyword evidence="2" id="KW-1133">Transmembrane helix</keyword>
<dbReference type="AlphaFoldDB" id="A0A846H6Y1"/>
<proteinExistence type="predicted"/>
<name>A0A846H6Y1_9CYAN</name>
<keyword evidence="2" id="KW-0472">Membrane</keyword>
<evidence type="ECO:0000313" key="3">
    <source>
        <dbReference type="EMBL" id="NEU72359.1"/>
    </source>
</evidence>
<dbReference type="EMBL" id="JTCM02000009">
    <property type="protein sequence ID" value="NEU72359.1"/>
    <property type="molecule type" value="Genomic_DNA"/>
</dbReference>
<feature type="transmembrane region" description="Helical" evidence="2">
    <location>
        <begin position="119"/>
        <end position="141"/>
    </location>
</feature>
<reference evidence="3 4" key="1">
    <citation type="journal article" date="2015" name="Genome Announc.">
        <title>Draft Genome Sequence of Cyanobacterium Hassallia byssoidea Strain VB512170, Isolated from Monuments in India.</title>
        <authorList>
            <person name="Singh D."/>
            <person name="Chandrababunaidu M.M."/>
            <person name="Panda A."/>
            <person name="Sen D."/>
            <person name="Bhattacharyya S."/>
            <person name="Adhikary S.P."/>
            <person name="Tripathy S."/>
        </authorList>
    </citation>
    <scope>NUCLEOTIDE SEQUENCE [LARGE SCALE GENOMIC DNA]</scope>
    <source>
        <strain evidence="3 4">VB512170</strain>
    </source>
</reference>
<keyword evidence="1" id="KW-0175">Coiled coil</keyword>
<protein>
    <submittedName>
        <fullName evidence="3">Uncharacterized protein</fullName>
    </submittedName>
</protein>
<evidence type="ECO:0000256" key="1">
    <source>
        <dbReference type="SAM" id="Coils"/>
    </source>
</evidence>
<feature type="coiled-coil region" evidence="1">
    <location>
        <begin position="184"/>
        <end position="211"/>
    </location>
</feature>
<evidence type="ECO:0000313" key="4">
    <source>
        <dbReference type="Proteomes" id="UP000031549"/>
    </source>
</evidence>